<dbReference type="EMBL" id="JALNTZ010000004">
    <property type="protein sequence ID" value="KAJ3654121.1"/>
    <property type="molecule type" value="Genomic_DNA"/>
</dbReference>
<reference evidence="1" key="1">
    <citation type="journal article" date="2023" name="G3 (Bethesda)">
        <title>Whole genome assemblies of Zophobas morio and Tenebrio molitor.</title>
        <authorList>
            <person name="Kaur S."/>
            <person name="Stinson S.A."/>
            <person name="diCenzo G.C."/>
        </authorList>
    </citation>
    <scope>NUCLEOTIDE SEQUENCE</scope>
    <source>
        <strain evidence="1">QUZm001</strain>
    </source>
</reference>
<evidence type="ECO:0000313" key="2">
    <source>
        <dbReference type="Proteomes" id="UP001168821"/>
    </source>
</evidence>
<gene>
    <name evidence="1" type="ORF">Zmor_013334</name>
</gene>
<sequence>MKAGFTTARSEIRRGNGTGGRLVDRIWHSQFSNAAAHCRYFFRDTSAHFFFNDVLNYFRCAASFEPALECDSRSPLFPQDIKLCLCLGLGLEGPSGGWEKWAFATRRYCFFGLGELWCG</sequence>
<dbReference type="Proteomes" id="UP001168821">
    <property type="component" value="Unassembled WGS sequence"/>
</dbReference>
<keyword evidence="2" id="KW-1185">Reference proteome</keyword>
<protein>
    <submittedName>
        <fullName evidence="1">Uncharacterized protein</fullName>
    </submittedName>
</protein>
<accession>A0AA38IFA2</accession>
<dbReference type="AlphaFoldDB" id="A0AA38IFA2"/>
<proteinExistence type="predicted"/>
<name>A0AA38IFA2_9CUCU</name>
<organism evidence="1 2">
    <name type="scientific">Zophobas morio</name>
    <dbReference type="NCBI Taxonomy" id="2755281"/>
    <lineage>
        <taxon>Eukaryota</taxon>
        <taxon>Metazoa</taxon>
        <taxon>Ecdysozoa</taxon>
        <taxon>Arthropoda</taxon>
        <taxon>Hexapoda</taxon>
        <taxon>Insecta</taxon>
        <taxon>Pterygota</taxon>
        <taxon>Neoptera</taxon>
        <taxon>Endopterygota</taxon>
        <taxon>Coleoptera</taxon>
        <taxon>Polyphaga</taxon>
        <taxon>Cucujiformia</taxon>
        <taxon>Tenebrionidae</taxon>
        <taxon>Zophobas</taxon>
    </lineage>
</organism>
<evidence type="ECO:0000313" key="1">
    <source>
        <dbReference type="EMBL" id="KAJ3654121.1"/>
    </source>
</evidence>
<comment type="caution">
    <text evidence="1">The sequence shown here is derived from an EMBL/GenBank/DDBJ whole genome shotgun (WGS) entry which is preliminary data.</text>
</comment>